<organism evidence="1">
    <name type="scientific">Arundo donax</name>
    <name type="common">Giant reed</name>
    <name type="synonym">Donax arundinaceus</name>
    <dbReference type="NCBI Taxonomy" id="35708"/>
    <lineage>
        <taxon>Eukaryota</taxon>
        <taxon>Viridiplantae</taxon>
        <taxon>Streptophyta</taxon>
        <taxon>Embryophyta</taxon>
        <taxon>Tracheophyta</taxon>
        <taxon>Spermatophyta</taxon>
        <taxon>Magnoliopsida</taxon>
        <taxon>Liliopsida</taxon>
        <taxon>Poales</taxon>
        <taxon>Poaceae</taxon>
        <taxon>PACMAD clade</taxon>
        <taxon>Arundinoideae</taxon>
        <taxon>Arundineae</taxon>
        <taxon>Arundo</taxon>
    </lineage>
</organism>
<dbReference type="EMBL" id="GBRH01278243">
    <property type="protein sequence ID" value="JAD19652.1"/>
    <property type="molecule type" value="Transcribed_RNA"/>
</dbReference>
<reference evidence="1" key="1">
    <citation type="submission" date="2014-09" db="EMBL/GenBank/DDBJ databases">
        <authorList>
            <person name="Magalhaes I.L.F."/>
            <person name="Oliveira U."/>
            <person name="Santos F.R."/>
            <person name="Vidigal T.H.D.A."/>
            <person name="Brescovit A.D."/>
            <person name="Santos A.J."/>
        </authorList>
    </citation>
    <scope>NUCLEOTIDE SEQUENCE</scope>
    <source>
        <tissue evidence="1">Shoot tissue taken approximately 20 cm above the soil surface</tissue>
    </source>
</reference>
<sequence>MTVCLLCFTWKTFRS</sequence>
<evidence type="ECO:0000313" key="1">
    <source>
        <dbReference type="EMBL" id="JAD19652.1"/>
    </source>
</evidence>
<name>A0A0A8Y7J8_ARUDO</name>
<accession>A0A0A8Y7J8</accession>
<reference evidence="1" key="2">
    <citation type="journal article" date="2015" name="Data Brief">
        <title>Shoot transcriptome of the giant reed, Arundo donax.</title>
        <authorList>
            <person name="Barrero R.A."/>
            <person name="Guerrero F.D."/>
            <person name="Moolhuijzen P."/>
            <person name="Goolsby J.A."/>
            <person name="Tidwell J."/>
            <person name="Bellgard S.E."/>
            <person name="Bellgard M.I."/>
        </authorList>
    </citation>
    <scope>NUCLEOTIDE SEQUENCE</scope>
    <source>
        <tissue evidence="1">Shoot tissue taken approximately 20 cm above the soil surface</tissue>
    </source>
</reference>
<protein>
    <submittedName>
        <fullName evidence="1">Uncharacterized protein</fullName>
    </submittedName>
</protein>
<proteinExistence type="predicted"/>